<dbReference type="Proteomes" id="UP000176260">
    <property type="component" value="Unassembled WGS sequence"/>
</dbReference>
<evidence type="ECO:0000256" key="1">
    <source>
        <dbReference type="ARBA" id="ARBA00022603"/>
    </source>
</evidence>
<organism evidence="4 5">
    <name type="scientific">Candidatus Buchananbacteria bacterium RBG_13_39_9</name>
    <dbReference type="NCBI Taxonomy" id="1797531"/>
    <lineage>
        <taxon>Bacteria</taxon>
        <taxon>Candidatus Buchananiibacteriota</taxon>
    </lineage>
</organism>
<reference evidence="4 5" key="1">
    <citation type="journal article" date="2016" name="Nat. Commun.">
        <title>Thousands of microbial genomes shed light on interconnected biogeochemical processes in an aquifer system.</title>
        <authorList>
            <person name="Anantharaman K."/>
            <person name="Brown C.T."/>
            <person name="Hug L.A."/>
            <person name="Sharon I."/>
            <person name="Castelle C.J."/>
            <person name="Probst A.J."/>
            <person name="Thomas B.C."/>
            <person name="Singh A."/>
            <person name="Wilkins M.J."/>
            <person name="Karaoz U."/>
            <person name="Brodie E.L."/>
            <person name="Williams K.H."/>
            <person name="Hubbard S.S."/>
            <person name="Banfield J.F."/>
        </authorList>
    </citation>
    <scope>NUCLEOTIDE SEQUENCE [LARGE SCALE GENOMIC DNA]</scope>
</reference>
<name>A0A1G1XMH7_9BACT</name>
<keyword evidence="2" id="KW-0808">Transferase</keyword>
<dbReference type="AlphaFoldDB" id="A0A1G1XMH7"/>
<dbReference type="InterPro" id="IPR019257">
    <property type="entry name" value="MeTrfase_dom"/>
</dbReference>
<dbReference type="PANTHER" id="PTHR43397">
    <property type="entry name" value="ERGOTHIONEINE BIOSYNTHESIS PROTEIN 1"/>
    <property type="match status" value="1"/>
</dbReference>
<accession>A0A1G1XMH7</accession>
<dbReference type="Pfam" id="PF10017">
    <property type="entry name" value="Methyltransf_33"/>
    <property type="match status" value="1"/>
</dbReference>
<evidence type="ECO:0000313" key="4">
    <source>
        <dbReference type="EMBL" id="OGY41293.1"/>
    </source>
</evidence>
<dbReference type="InterPro" id="IPR029063">
    <property type="entry name" value="SAM-dependent_MTases_sf"/>
</dbReference>
<dbReference type="Gene3D" id="3.40.50.150">
    <property type="entry name" value="Vaccinia Virus protein VP39"/>
    <property type="match status" value="1"/>
</dbReference>
<comment type="caution">
    <text evidence="4">The sequence shown here is derived from an EMBL/GenBank/DDBJ whole genome shotgun (WGS) entry which is preliminary data.</text>
</comment>
<evidence type="ECO:0000256" key="2">
    <source>
        <dbReference type="ARBA" id="ARBA00022679"/>
    </source>
</evidence>
<proteinExistence type="predicted"/>
<dbReference type="GO" id="GO:0008168">
    <property type="term" value="F:methyltransferase activity"/>
    <property type="evidence" value="ECO:0007669"/>
    <property type="project" value="UniProtKB-KW"/>
</dbReference>
<dbReference type="InterPro" id="IPR051128">
    <property type="entry name" value="EgtD_Methyltrsf_superfamily"/>
</dbReference>
<dbReference type="GO" id="GO:0032259">
    <property type="term" value="P:methylation"/>
    <property type="evidence" value="ECO:0007669"/>
    <property type="project" value="UniProtKB-KW"/>
</dbReference>
<dbReference type="EMBL" id="MHIA01000031">
    <property type="protein sequence ID" value="OGY41293.1"/>
    <property type="molecule type" value="Genomic_DNA"/>
</dbReference>
<gene>
    <name evidence="4" type="ORF">A2Y67_00615</name>
</gene>
<evidence type="ECO:0000259" key="3">
    <source>
        <dbReference type="Pfam" id="PF10017"/>
    </source>
</evidence>
<evidence type="ECO:0000313" key="5">
    <source>
        <dbReference type="Proteomes" id="UP000176260"/>
    </source>
</evidence>
<dbReference type="PANTHER" id="PTHR43397:SF1">
    <property type="entry name" value="ERGOTHIONEINE BIOSYNTHESIS PROTEIN 1"/>
    <property type="match status" value="1"/>
</dbReference>
<protein>
    <recommendedName>
        <fullName evidence="3">Histidine-specific methyltransferase SAM-dependent domain-containing protein</fullName>
    </recommendedName>
</protein>
<sequence>MQKTLSAEEKMRMNEALEKIYGPQIKARLREDLQIVEQPEQVMAESAPAAEQEKTLIQTIAHKSKDPFSYWSFFNSRYFNQTGLLTPWHIYKRKRGLDEIKKQGYESFEDVKITDLSISSIEKTPREKGWDPQLHESGTGKIRGSLKVSGSLYGNEPVELTWITTFNELFAGSHLVKYDIGINLQEQIDHWSTLGQPAIFGIAEKIMNKHHLNKPLEIGQMVYAKALNKLADKIKEYVIANCFPYEFYRGDRAQTKVAIDTEISQELDQQREEEIIKGLKNRQFDEKVFYYGPGAEKFLEILKSPEYKLSNIELELINTHLPELAPYLQGRTIYDLGAANALKAQPLLAEQLKTQAKVKYVPVDIHPAMTFAAAAQINNPNVEIQGKILDFSQPLKDKLTAEPKMLTLLGSTLGNGDLNWQQNLMRNLSEAMTAEDALLIGVHLKEDLQKVLKMYDNPAGREFVMATVASLGFPEDKIELEMVADEDTRQIKQIIHIKEYLVVKRGKEEIAFKQGEAVTIFVSQKYEVGELEQLAQGAGLAIEKSFMDKDKQFELAVLRKGE</sequence>
<keyword evidence="1" id="KW-0489">Methyltransferase</keyword>
<feature type="domain" description="Histidine-specific methyltransferase SAM-dependent" evidence="3">
    <location>
        <begin position="272"/>
        <end position="559"/>
    </location>
</feature>